<reference evidence="2" key="1">
    <citation type="submission" date="2018-04" db="EMBL/GenBank/DDBJ databases">
        <authorList>
            <person name="Go L.Y."/>
            <person name="Mitchell J.A."/>
        </authorList>
    </citation>
    <scope>NUCLEOTIDE SEQUENCE [LARGE SCALE GENOMIC DNA]</scope>
</reference>
<accession>A0A2U8UP14</accession>
<evidence type="ECO:0000313" key="2">
    <source>
        <dbReference type="Proteomes" id="UP000247188"/>
    </source>
</evidence>
<name>A0A2U8UP14_9CAUD</name>
<protein>
    <submittedName>
        <fullName evidence="1">Uncharacterized protein</fullName>
    </submittedName>
</protein>
<sequence>MGDYVINRIGSVENDGLRAHFMRDHSGDRTACGKRAVSSWDCTKDSGIANVDCGQCWEIKWGDN</sequence>
<proteinExistence type="predicted"/>
<gene>
    <name evidence="1" type="primary">98</name>
    <name evidence="1" type="ORF">SEA_IBANTIK_98</name>
</gene>
<organism evidence="1 2">
    <name type="scientific">Streptomyces phage Ibantik</name>
    <dbReference type="NCBI Taxonomy" id="2182397"/>
    <lineage>
        <taxon>Viruses</taxon>
        <taxon>Duplodnaviria</taxon>
        <taxon>Heunggongvirae</taxon>
        <taxon>Uroviricota</taxon>
        <taxon>Caudoviricetes</taxon>
        <taxon>Ibantikvirus</taxon>
        <taxon>Ibantikvirus ibantik</taxon>
    </lineage>
</organism>
<dbReference type="Proteomes" id="UP000247188">
    <property type="component" value="Segment"/>
</dbReference>
<keyword evidence="2" id="KW-1185">Reference proteome</keyword>
<dbReference type="EMBL" id="MH155870">
    <property type="protein sequence ID" value="AWN05320.1"/>
    <property type="molecule type" value="Genomic_DNA"/>
</dbReference>
<evidence type="ECO:0000313" key="1">
    <source>
        <dbReference type="EMBL" id="AWN05320.1"/>
    </source>
</evidence>
<dbReference type="RefSeq" id="YP_010754720.1">
    <property type="nucleotide sequence ID" value="NC_073462.1"/>
</dbReference>
<dbReference type="GeneID" id="80019318"/>
<dbReference type="KEGG" id="vg:80019318"/>